<reference evidence="3" key="2">
    <citation type="journal article" date="2007" name="Science">
        <title>Draft genome sequence of the sexually transmitted pathogen Trichomonas vaginalis.</title>
        <authorList>
            <person name="Carlton J.M."/>
            <person name="Hirt R.P."/>
            <person name="Silva J.C."/>
            <person name="Delcher A.L."/>
            <person name="Schatz M."/>
            <person name="Zhao Q."/>
            <person name="Wortman J.R."/>
            <person name="Bidwell S.L."/>
            <person name="Alsmark U.C.M."/>
            <person name="Besteiro S."/>
            <person name="Sicheritz-Ponten T."/>
            <person name="Noel C.J."/>
            <person name="Dacks J.B."/>
            <person name="Foster P.G."/>
            <person name="Simillion C."/>
            <person name="Van de Peer Y."/>
            <person name="Miranda-Saavedra D."/>
            <person name="Barton G.J."/>
            <person name="Westrop G.D."/>
            <person name="Mueller S."/>
            <person name="Dessi D."/>
            <person name="Fiori P.L."/>
            <person name="Ren Q."/>
            <person name="Paulsen I."/>
            <person name="Zhang H."/>
            <person name="Bastida-Corcuera F.D."/>
            <person name="Simoes-Barbosa A."/>
            <person name="Brown M.T."/>
            <person name="Hayes R.D."/>
            <person name="Mukherjee M."/>
            <person name="Okumura C.Y."/>
            <person name="Schneider R."/>
            <person name="Smith A.J."/>
            <person name="Vanacova S."/>
            <person name="Villalvazo M."/>
            <person name="Haas B.J."/>
            <person name="Pertea M."/>
            <person name="Feldblyum T.V."/>
            <person name="Utterback T.R."/>
            <person name="Shu C.L."/>
            <person name="Osoegawa K."/>
            <person name="de Jong P.J."/>
            <person name="Hrdy I."/>
            <person name="Horvathova L."/>
            <person name="Zubacova Z."/>
            <person name="Dolezal P."/>
            <person name="Malik S.B."/>
            <person name="Logsdon J.M. Jr."/>
            <person name="Henze K."/>
            <person name="Gupta A."/>
            <person name="Wang C.C."/>
            <person name="Dunne R.L."/>
            <person name="Upcroft J.A."/>
            <person name="Upcroft P."/>
            <person name="White O."/>
            <person name="Salzberg S.L."/>
            <person name="Tang P."/>
            <person name="Chiu C.-H."/>
            <person name="Lee Y.-S."/>
            <person name="Embley T.M."/>
            <person name="Coombs G.H."/>
            <person name="Mottram J.C."/>
            <person name="Tachezy J."/>
            <person name="Fraser-Liggett C.M."/>
            <person name="Johnson P.J."/>
        </authorList>
    </citation>
    <scope>NUCLEOTIDE SEQUENCE [LARGE SCALE GENOMIC DNA]</scope>
    <source>
        <strain evidence="3">G3</strain>
    </source>
</reference>
<evidence type="ECO:0000256" key="1">
    <source>
        <dbReference type="SAM" id="Coils"/>
    </source>
</evidence>
<accession>A2FQX8</accession>
<feature type="coiled-coil region" evidence="1">
    <location>
        <begin position="1096"/>
        <end position="1123"/>
    </location>
</feature>
<dbReference type="VEuPathDB" id="TrichDB:TVAGG3_0236000"/>
<feature type="coiled-coil region" evidence="1">
    <location>
        <begin position="827"/>
        <end position="868"/>
    </location>
</feature>
<gene>
    <name evidence="3" type="ORF">TVAG_439110</name>
</gene>
<name>A2FQX8_TRIV3</name>
<reference evidence="3" key="1">
    <citation type="submission" date="2006-10" db="EMBL/GenBank/DDBJ databases">
        <authorList>
            <person name="Amadeo P."/>
            <person name="Zhao Q."/>
            <person name="Wortman J."/>
            <person name="Fraser-Liggett C."/>
            <person name="Carlton J."/>
        </authorList>
    </citation>
    <scope>NUCLEOTIDE SEQUENCE</scope>
    <source>
        <strain evidence="3">G3</strain>
    </source>
</reference>
<dbReference type="InParanoid" id="A2FQX8"/>
<evidence type="ECO:0000313" key="4">
    <source>
        <dbReference type="Proteomes" id="UP000001542"/>
    </source>
</evidence>
<dbReference type="SMR" id="A2FQX8"/>
<dbReference type="GO" id="GO:0016887">
    <property type="term" value="F:ATP hydrolysis activity"/>
    <property type="evidence" value="ECO:0000318"/>
    <property type="project" value="GO_Central"/>
</dbReference>
<dbReference type="VEuPathDB" id="TrichDB:TVAG_439110"/>
<dbReference type="EMBL" id="DS113953">
    <property type="protein sequence ID" value="EAX92683.1"/>
    <property type="molecule type" value="Genomic_DNA"/>
</dbReference>
<dbReference type="STRING" id="5722.A2FQX8"/>
<dbReference type="Proteomes" id="UP000001542">
    <property type="component" value="Unassembled WGS sequence"/>
</dbReference>
<evidence type="ECO:0000313" key="3">
    <source>
        <dbReference type="EMBL" id="EAX92683.1"/>
    </source>
</evidence>
<evidence type="ECO:0000256" key="2">
    <source>
        <dbReference type="SAM" id="MobiDB-lite"/>
    </source>
</evidence>
<keyword evidence="1" id="KW-0175">Coiled coil</keyword>
<keyword evidence="4" id="KW-1185">Reference proteome</keyword>
<feature type="region of interest" description="Disordered" evidence="2">
    <location>
        <begin position="1134"/>
        <end position="1163"/>
    </location>
</feature>
<organism evidence="3 4">
    <name type="scientific">Trichomonas vaginalis (strain ATCC PRA-98 / G3)</name>
    <dbReference type="NCBI Taxonomy" id="412133"/>
    <lineage>
        <taxon>Eukaryota</taxon>
        <taxon>Metamonada</taxon>
        <taxon>Parabasalia</taxon>
        <taxon>Trichomonadida</taxon>
        <taxon>Trichomonadidae</taxon>
        <taxon>Trichomonas</taxon>
    </lineage>
</organism>
<proteinExistence type="predicted"/>
<protein>
    <submittedName>
        <fullName evidence="3">Uncharacterized protein</fullName>
    </submittedName>
</protein>
<sequence>MDPIDIDYKSIAEIAMLNIPDTNYVDTTVDKIEIATRIGVCHCEIRNWLKQEYPNDSSYEITGRSISRICRLITYYSQPDNKDVDSQQIKRALTIAYNKNLNEIDNDKSELNQKIYNFFFQKIDKGFVKELMKLYLSLLIDSDEFKKLIEERIQNDQPIIDVFKVIECAQLKDILDAIDLLNNWVKDFKSVTKPNWFIDFIYLNRLYQIVEQLSKLNANTIEEIKELTIANCQRSKDSNLNEIVAEFTFISQTYPTYEGIVLPSELASENIDLKYISDEIKNNIFRYPNLYFNVPNISVISQLFDGIFKHIFDAYLICFEIKSHDLLTLLDKFTTMIIKKDLLPSKTVEISHLINSFNNNSLTELYNIDLIAKSFKKYDFGLPKDFMEILSKLQDEYDKRNLNNEDERKWDKLKEIHPELAFLFDLTETIGWVPAGIDQEKVIKQAKSPNIVSYDKLSSYVTKTDPENKYQSDWFIALMDFSSDLYHFGNLLNTNSCISSLLVLHNRGYNIGDIFKTYDGISLTLNMYDSNALLFDIFDKYLNAIYNSDRSLFNVNNLIEKVNSYINQKELPSPSWYEFIVKYNKKYDVNLPIRIPFFPERSLLKICSKIYKTNFMTVQDMRKYMKEVHERSQDYENLIAKATSKKYDIRDFPQFETNDKIISYTDEFPAQGLFLIRNLDFYKLLDGSNKVLTYGMFMIRVVSSFKQIVFETDKFTSEMKESVNNSIQNLLSVKENKKSIIVSLSLSNPPYCFKEFFTCLLHDCIIQAATYKSNDQYVRQANMFIGDYLSHCLEKYNPLTKEKWDSFICGQTSYLLDPIGEYIRYVHDHLNDKNEKLMEKKNKCVENIKEKENEIKKSLLQLEMAMKIDDPLKFRNQFEQDDSSKEIVEAYQNYSTIMKSILSEMTQFNWDPNSQQLTVYPETKELYKFLNKLDSGVSTKFEEEIGLIYIHDWKYKSISFINKNNPQNKVDYNIEPHKDTFLVVPHKFINELEIKEPLNLFTIKISKFAQKEEGINFEMLEFEWENFNRLLKKNPKALDSIYEDETSVIFVSNQTEYTFNDLSEFVKNKQSDKPYLEEFRNKFSKPQHRINPDITASNTKKKLEDLEGKIQEYDRCIENLEEVCQKIDNFPFQKFEPPKNKNNKPTLDSNEDNKDNKAKKPNIKIDFTKADNSAFNMAAVNVDKENVIPTFSSIKSDVPCILRGIQTTPICIPVYVFGNASKVKIEFHPTSQETPTPTYEMKDAQINLIFPINDIIQDMTFTGIMNINTKKIEYEVKAHFIDSVVFLDSRGNKFINHRDGITFEKDFIAEDNINIIPEITGEENPKQKILIENVKCQLPESPIQLKDNDKTIVFQKSSKNDLIDGITFHVYHTPLENSQVKINTPSNLYNRKIFFNSLYPPYKTISVKNELEIGYTYNKYCFLVSFFMKYREEPRITIKDCLNNVSLINKKITSSFDEHQGHIIIEVDIKSIASNQYEKSMLEISIDGQQFQWKKEIPLKIICPERGNPLKFGECNCYYNDISYSLYHKNRMLPHAYYDEKGYGTILTTNKIKSIPKIVKGTYQKELNDKCLLLFINNNLWIPASDPKFGKIAANIKEMPETNLKDLLTQLEEFFGKNAINIINSKIKNFVRKEDREQSIKEFIVKKMQEKFDKLKNDDFQLTYDDQFNINDVNSKRNIKFDLSEVNNQKAKTVNN</sequence>
<dbReference type="GO" id="GO:0005634">
    <property type="term" value="C:nucleus"/>
    <property type="evidence" value="ECO:0000318"/>
    <property type="project" value="GO_Central"/>
</dbReference>
<dbReference type="KEGG" id="tva:4750396"/>
<dbReference type="RefSeq" id="XP_001305613.1">
    <property type="nucleotide sequence ID" value="XM_001305612.1"/>
</dbReference>
<dbReference type="GO" id="GO:0000027">
    <property type="term" value="P:ribosomal large subunit assembly"/>
    <property type="evidence" value="ECO:0000318"/>
    <property type="project" value="GO_Central"/>
</dbReference>